<comment type="caution">
    <text evidence="2">The sequence shown here is derived from an EMBL/GenBank/DDBJ whole genome shotgun (WGS) entry which is preliminary data.</text>
</comment>
<feature type="compositionally biased region" description="Low complexity" evidence="1">
    <location>
        <begin position="26"/>
        <end position="44"/>
    </location>
</feature>
<feature type="compositionally biased region" description="Gly residues" evidence="1">
    <location>
        <begin position="1"/>
        <end position="11"/>
    </location>
</feature>
<dbReference type="AlphaFoldDB" id="K0RAJ4"/>
<feature type="region of interest" description="Disordered" evidence="1">
    <location>
        <begin position="1"/>
        <end position="80"/>
    </location>
</feature>
<gene>
    <name evidence="2" type="ORF">THAOC_30288</name>
</gene>
<organism evidence="2 3">
    <name type="scientific">Thalassiosira oceanica</name>
    <name type="common">Marine diatom</name>
    <dbReference type="NCBI Taxonomy" id="159749"/>
    <lineage>
        <taxon>Eukaryota</taxon>
        <taxon>Sar</taxon>
        <taxon>Stramenopiles</taxon>
        <taxon>Ochrophyta</taxon>
        <taxon>Bacillariophyta</taxon>
        <taxon>Coscinodiscophyceae</taxon>
        <taxon>Thalassiosirophycidae</taxon>
        <taxon>Thalassiosirales</taxon>
        <taxon>Thalassiosiraceae</taxon>
        <taxon>Thalassiosira</taxon>
    </lineage>
</organism>
<name>K0RAJ4_THAOC</name>
<feature type="compositionally biased region" description="Low complexity" evidence="1">
    <location>
        <begin position="51"/>
        <end position="70"/>
    </location>
</feature>
<protein>
    <submittedName>
        <fullName evidence="2">Uncharacterized protein</fullName>
    </submittedName>
</protein>
<reference evidence="2 3" key="1">
    <citation type="journal article" date="2012" name="Genome Biol.">
        <title>Genome and low-iron response of an oceanic diatom adapted to chronic iron limitation.</title>
        <authorList>
            <person name="Lommer M."/>
            <person name="Specht M."/>
            <person name="Roy A.S."/>
            <person name="Kraemer L."/>
            <person name="Andreson R."/>
            <person name="Gutowska M.A."/>
            <person name="Wolf J."/>
            <person name="Bergner S.V."/>
            <person name="Schilhabel M.B."/>
            <person name="Klostermeier U.C."/>
            <person name="Beiko R.G."/>
            <person name="Rosenstiel P."/>
            <person name="Hippler M."/>
            <person name="Laroche J."/>
        </authorList>
    </citation>
    <scope>NUCLEOTIDE SEQUENCE [LARGE SCALE GENOMIC DNA]</scope>
    <source>
        <strain evidence="2 3">CCMP1005</strain>
    </source>
</reference>
<dbReference type="Proteomes" id="UP000266841">
    <property type="component" value="Unassembled WGS sequence"/>
</dbReference>
<keyword evidence="3" id="KW-1185">Reference proteome</keyword>
<feature type="non-terminal residue" evidence="2">
    <location>
        <position position="1"/>
    </location>
</feature>
<proteinExistence type="predicted"/>
<accession>K0RAJ4</accession>
<evidence type="ECO:0000313" key="2">
    <source>
        <dbReference type="EMBL" id="EJK50673.1"/>
    </source>
</evidence>
<evidence type="ECO:0000313" key="3">
    <source>
        <dbReference type="Proteomes" id="UP000266841"/>
    </source>
</evidence>
<evidence type="ECO:0000256" key="1">
    <source>
        <dbReference type="SAM" id="MobiDB-lite"/>
    </source>
</evidence>
<sequence length="139" mass="14525">RCGGGHRGGGSLLERRRRGMIPQAMTPTEAPPTTAGTGTRAGGPPRRRQRGSAAAWRRTPPPTTRTIATAGEAENGPRGTIGEVISSAPATEAYLGGKEVGVVVYTAAALGRLGRRWELGRLIDETVETLLAAFIWAAP</sequence>
<dbReference type="EMBL" id="AGNL01043200">
    <property type="protein sequence ID" value="EJK50673.1"/>
    <property type="molecule type" value="Genomic_DNA"/>
</dbReference>